<evidence type="ECO:0000256" key="6">
    <source>
        <dbReference type="ARBA" id="ARBA00023136"/>
    </source>
</evidence>
<dbReference type="KEGG" id="mgik:GO620_010720"/>
<dbReference type="SUPFAM" id="SSF49464">
    <property type="entry name" value="Carboxypeptidase regulatory domain-like"/>
    <property type="match status" value="1"/>
</dbReference>
<evidence type="ECO:0000256" key="1">
    <source>
        <dbReference type="ARBA" id="ARBA00004571"/>
    </source>
</evidence>
<dbReference type="InterPro" id="IPR008969">
    <property type="entry name" value="CarboxyPept-like_regulatory"/>
</dbReference>
<evidence type="ECO:0000256" key="7">
    <source>
        <dbReference type="ARBA" id="ARBA00023237"/>
    </source>
</evidence>
<dbReference type="InterPro" id="IPR036942">
    <property type="entry name" value="Beta-barrel_TonB_sf"/>
</dbReference>
<dbReference type="Gene3D" id="2.170.130.10">
    <property type="entry name" value="TonB-dependent receptor, plug domain"/>
    <property type="match status" value="1"/>
</dbReference>
<keyword evidence="13" id="KW-1185">Reference proteome</keyword>
<keyword evidence="5 9" id="KW-0798">TonB box</keyword>
<dbReference type="SUPFAM" id="SSF56935">
    <property type="entry name" value="Porins"/>
    <property type="match status" value="1"/>
</dbReference>
<evidence type="ECO:0000256" key="3">
    <source>
        <dbReference type="ARBA" id="ARBA00022452"/>
    </source>
</evidence>
<dbReference type="Pfam" id="PF00593">
    <property type="entry name" value="TonB_dep_Rec_b-barrel"/>
    <property type="match status" value="1"/>
</dbReference>
<feature type="domain" description="TonB-dependent receptor-like beta-barrel" evidence="10">
    <location>
        <begin position="431"/>
        <end position="921"/>
    </location>
</feature>
<evidence type="ECO:0000259" key="10">
    <source>
        <dbReference type="Pfam" id="PF00593"/>
    </source>
</evidence>
<evidence type="ECO:0000256" key="2">
    <source>
        <dbReference type="ARBA" id="ARBA00022448"/>
    </source>
</evidence>
<comment type="subcellular location">
    <subcellularLocation>
        <location evidence="1 8">Cell outer membrane</location>
        <topology evidence="1 8">Multi-pass membrane protein</topology>
    </subcellularLocation>
</comment>
<dbReference type="AlphaFoldDB" id="A0A6I4INP9"/>
<dbReference type="InterPro" id="IPR012910">
    <property type="entry name" value="Plug_dom"/>
</dbReference>
<keyword evidence="4 8" id="KW-0812">Transmembrane</keyword>
<dbReference type="InterPro" id="IPR037066">
    <property type="entry name" value="Plug_dom_sf"/>
</dbReference>
<comment type="similarity">
    <text evidence="8 9">Belongs to the TonB-dependent receptor family.</text>
</comment>
<keyword evidence="7 8" id="KW-0998">Cell outer membrane</keyword>
<dbReference type="Proteomes" id="UP000429232">
    <property type="component" value="Chromosome"/>
</dbReference>
<evidence type="ECO:0000313" key="12">
    <source>
        <dbReference type="EMBL" id="QQL48653.1"/>
    </source>
</evidence>
<dbReference type="PROSITE" id="PS52016">
    <property type="entry name" value="TONB_DEPENDENT_REC_3"/>
    <property type="match status" value="1"/>
</dbReference>
<dbReference type="GO" id="GO:0009279">
    <property type="term" value="C:cell outer membrane"/>
    <property type="evidence" value="ECO:0007669"/>
    <property type="project" value="UniProtKB-SubCell"/>
</dbReference>
<evidence type="ECO:0000256" key="5">
    <source>
        <dbReference type="ARBA" id="ARBA00023077"/>
    </source>
</evidence>
<keyword evidence="2 8" id="KW-0813">Transport</keyword>
<organism evidence="12 13">
    <name type="scientific">Mucilaginibacter ginkgonis</name>
    <dbReference type="NCBI Taxonomy" id="2682091"/>
    <lineage>
        <taxon>Bacteria</taxon>
        <taxon>Pseudomonadati</taxon>
        <taxon>Bacteroidota</taxon>
        <taxon>Sphingobacteriia</taxon>
        <taxon>Sphingobacteriales</taxon>
        <taxon>Sphingobacteriaceae</taxon>
        <taxon>Mucilaginibacter</taxon>
    </lineage>
</organism>
<reference evidence="12 13" key="1">
    <citation type="submission" date="2020-12" db="EMBL/GenBank/DDBJ databases">
        <title>HMF7856_wgs.fasta genome submission.</title>
        <authorList>
            <person name="Kang H."/>
            <person name="Kim H."/>
            <person name="Joh K."/>
        </authorList>
    </citation>
    <scope>NUCLEOTIDE SEQUENCE [LARGE SCALE GENOMIC DNA]</scope>
    <source>
        <strain evidence="12 13">HMF7856</strain>
    </source>
</reference>
<evidence type="ECO:0000256" key="4">
    <source>
        <dbReference type="ARBA" id="ARBA00022692"/>
    </source>
</evidence>
<proteinExistence type="inferred from homology"/>
<name>A0A6I4INP9_9SPHI</name>
<evidence type="ECO:0000259" key="11">
    <source>
        <dbReference type="Pfam" id="PF07715"/>
    </source>
</evidence>
<dbReference type="InterPro" id="IPR000531">
    <property type="entry name" value="Beta-barrel_TonB"/>
</dbReference>
<sequence>MFKSLLLKVRVMCLLFACILSSLAVTAQTRVTGRVIGADDKQGVVGAAVRIKGTTVGTVTDVNGNFSLNASNGQTLVITYVGYKTQEVAVSGGPINVTLAVATNQLEDVVVTGYTTQVKKDITGSVAVVSVNDAKKLPATSSEQLLQGQASGVTVINQGAPGANSTVFIRGVNNFGNTSPLYVIDGVQTNNMSQVNPTDIESISVLKDAGSAAIYGVAGGNGVIVVTTKKGRSGKSTFTYDGYYGVQKPLSGNVWRLMTPAQQSQLAYQAGDAGQINGLYAGGAGSLPTYGFRGAGSFNGAASGVTNDASVTALYKFDAANPNNDFLVQKFNQAGTDWFHELFRSAPQQSHTITASGGNDNNTYLYSLNYLNQKGTLLNTFEKRYTARANTTFSYFNNKFRVGESGYVFYRENNGGSGYNQQQEGGTVAETYRQLPLIPVYDIAGNFGGNYAGTSAQLGNATNPVATAMRSVNDRSKTWNMQGTLFAELDFLKHFTARSAFSGNARNNFYYYTGYNPYNDSEPHGNPNQYNTASNYSYTFNTTNTVQYKQIFGKHNISAIVGYEFKRNGGQQLGVQANNFFTLDPNFLTVAGTTDPTSIILTGGNGTYLYQPTSTQSLFAKVDYSFADKYLLGGSVRRDGYSSFFPGRKYGTFPAGSIGWRIGQEEFLKGSKVINDLKLRASYGSLGSNANISGTNSVDTYNYGPGSSFYGIAGGVNSTQLGFYQTSIGNPSTTWETDKILNIGFDLSIVNHFDITAEYYQKRISGLLFPLQLPATAGGAGSPVVNLGNVENKGFDISATYHDQVGEFRYSIGANITTYKNTITSLPDPGYFDLGVGSRIGTLVREQVGHPIGSFFGYKVAGINQSTADANSGATYSGAAAGSYKYVDVNGDGKIDDNDRTFIGNPNPDFTYGLNLNASYKGFDFSAVFYGSQGNKIFNHVKYFTDTYAGFVGGKRTELLTNSAIVANGVVTNPGATLPVLTFNQALGSSAPSTFYIENGSFLRMKVAQLGYTFAPSVLKAVGVSKLHVYLQGNNLFTITKYTGPDPELVPSINNLGNGDRQSAAFGIDFGAYPNNQKSFLLGVNMTF</sequence>
<protein>
    <submittedName>
        <fullName evidence="12">TonB-dependent receptor</fullName>
    </submittedName>
</protein>
<keyword evidence="6 8" id="KW-0472">Membrane</keyword>
<dbReference type="Gene3D" id="2.40.170.20">
    <property type="entry name" value="TonB-dependent receptor, beta-barrel domain"/>
    <property type="match status" value="1"/>
</dbReference>
<gene>
    <name evidence="12" type="ORF">GO620_010720</name>
</gene>
<evidence type="ECO:0000256" key="9">
    <source>
        <dbReference type="RuleBase" id="RU003357"/>
    </source>
</evidence>
<dbReference type="NCBIfam" id="TIGR04057">
    <property type="entry name" value="SusC_RagA_signa"/>
    <property type="match status" value="1"/>
</dbReference>
<dbReference type="InterPro" id="IPR023996">
    <property type="entry name" value="TonB-dep_OMP_SusC/RagA"/>
</dbReference>
<keyword evidence="3 8" id="KW-1134">Transmembrane beta strand</keyword>
<feature type="domain" description="TonB-dependent receptor plug" evidence="11">
    <location>
        <begin position="119"/>
        <end position="223"/>
    </location>
</feature>
<dbReference type="InterPro" id="IPR039426">
    <property type="entry name" value="TonB-dep_rcpt-like"/>
</dbReference>
<dbReference type="InterPro" id="IPR023997">
    <property type="entry name" value="TonB-dep_OMP_SusC/RagA_CS"/>
</dbReference>
<accession>A0A6I4INP9</accession>
<evidence type="ECO:0000313" key="13">
    <source>
        <dbReference type="Proteomes" id="UP000429232"/>
    </source>
</evidence>
<dbReference type="RefSeq" id="WP_157525343.1">
    <property type="nucleotide sequence ID" value="NZ_CP066775.1"/>
</dbReference>
<dbReference type="Pfam" id="PF13715">
    <property type="entry name" value="CarbopepD_reg_2"/>
    <property type="match status" value="1"/>
</dbReference>
<dbReference type="Gene3D" id="2.60.40.1120">
    <property type="entry name" value="Carboxypeptidase-like, regulatory domain"/>
    <property type="match status" value="1"/>
</dbReference>
<evidence type="ECO:0000256" key="8">
    <source>
        <dbReference type="PROSITE-ProRule" id="PRU01360"/>
    </source>
</evidence>
<dbReference type="NCBIfam" id="TIGR04056">
    <property type="entry name" value="OMP_RagA_SusC"/>
    <property type="match status" value="1"/>
</dbReference>
<dbReference type="Pfam" id="PF07715">
    <property type="entry name" value="Plug"/>
    <property type="match status" value="1"/>
</dbReference>
<keyword evidence="12" id="KW-0675">Receptor</keyword>
<dbReference type="EMBL" id="CP066775">
    <property type="protein sequence ID" value="QQL48653.1"/>
    <property type="molecule type" value="Genomic_DNA"/>
</dbReference>